<accession>A0A151XIX7</accession>
<evidence type="ECO:0000313" key="2">
    <source>
        <dbReference type="Proteomes" id="UP000075809"/>
    </source>
</evidence>
<evidence type="ECO:0000313" key="1">
    <source>
        <dbReference type="EMBL" id="KYQ60344.1"/>
    </source>
</evidence>
<keyword evidence="2" id="KW-1185">Reference proteome</keyword>
<name>A0A151XIX7_9HYME</name>
<dbReference type="EMBL" id="KQ982080">
    <property type="protein sequence ID" value="KYQ60344.1"/>
    <property type="molecule type" value="Genomic_DNA"/>
</dbReference>
<organism evidence="1 2">
    <name type="scientific">Mycetomoellerius zeteki</name>
    <dbReference type="NCBI Taxonomy" id="64791"/>
    <lineage>
        <taxon>Eukaryota</taxon>
        <taxon>Metazoa</taxon>
        <taxon>Ecdysozoa</taxon>
        <taxon>Arthropoda</taxon>
        <taxon>Hexapoda</taxon>
        <taxon>Insecta</taxon>
        <taxon>Pterygota</taxon>
        <taxon>Neoptera</taxon>
        <taxon>Endopterygota</taxon>
        <taxon>Hymenoptera</taxon>
        <taxon>Apocrita</taxon>
        <taxon>Aculeata</taxon>
        <taxon>Formicoidea</taxon>
        <taxon>Formicidae</taxon>
        <taxon>Myrmicinae</taxon>
        <taxon>Mycetomoellerius</taxon>
    </lineage>
</organism>
<dbReference type="Proteomes" id="UP000075809">
    <property type="component" value="Unassembled WGS sequence"/>
</dbReference>
<dbReference type="AlphaFoldDB" id="A0A151XIX7"/>
<protein>
    <submittedName>
        <fullName evidence="1">Uncharacterized protein</fullName>
    </submittedName>
</protein>
<gene>
    <name evidence="1" type="ORF">ALC60_00752</name>
</gene>
<proteinExistence type="predicted"/>
<reference evidence="1 2" key="1">
    <citation type="submission" date="2015-09" db="EMBL/GenBank/DDBJ databases">
        <title>Trachymyrmex zeteki WGS genome.</title>
        <authorList>
            <person name="Nygaard S."/>
            <person name="Hu H."/>
            <person name="Boomsma J."/>
            <person name="Zhang G."/>
        </authorList>
    </citation>
    <scope>NUCLEOTIDE SEQUENCE [LARGE SCALE GENOMIC DNA]</scope>
    <source>
        <strain evidence="1">Tzet28-1</strain>
        <tissue evidence="1">Whole body</tissue>
    </source>
</reference>
<feature type="non-terminal residue" evidence="1">
    <location>
        <position position="1"/>
    </location>
</feature>
<sequence length="62" mass="6795">SMSVPTSVSCSTITTRSHPFSRLFTPVYAQLPQRVSPIGITGRKKRRSSPLKLCFSTATDLP</sequence>